<accession>A0A3M7F9D6</accession>
<evidence type="ECO:0000256" key="2">
    <source>
        <dbReference type="SAM" id="Phobius"/>
    </source>
</evidence>
<dbReference type="VEuPathDB" id="FungiDB:BTJ68_13976"/>
<protein>
    <submittedName>
        <fullName evidence="3">Uncharacterized protein</fullName>
    </submittedName>
</protein>
<feature type="compositionally biased region" description="Polar residues" evidence="1">
    <location>
        <begin position="50"/>
        <end position="61"/>
    </location>
</feature>
<evidence type="ECO:0000313" key="3">
    <source>
        <dbReference type="EMBL" id="RMY85227.1"/>
    </source>
</evidence>
<feature type="compositionally biased region" description="Basic and acidic residues" evidence="1">
    <location>
        <begin position="290"/>
        <end position="317"/>
    </location>
</feature>
<dbReference type="Proteomes" id="UP000269539">
    <property type="component" value="Unassembled WGS sequence"/>
</dbReference>
<comment type="caution">
    <text evidence="3">The sequence shown here is derived from an EMBL/GenBank/DDBJ whole genome shotgun (WGS) entry which is preliminary data.</text>
</comment>
<gene>
    <name evidence="3" type="ORF">D0864_07356</name>
</gene>
<sequence length="515" mass="55680">MAPVSPLTGFLEASQYLERSDPRNDLTAVARASLDFEKRDLDTSPVPATELQSRNADSSPLTAHKTLTARDSSSTFKPGSGAKPASEFNNAGFLALFAILGAAMVIASIWFFFWAKNGGFKYQEGDWEDYKSTVLRRKGPDGKTLSNATKSTKLGGGSSIAGTQHYKWQQQAARSVIGRDEKGRKGITAKRGWAKTHSILYDDDYMTESFGTNTVSDMTEIRSEADFNGHGKRYRDRDVADYKREKPARVGGLNRIADGNGSHFASTVSGSETMSETSEQPILNSTRTNQQREKERAERKAKEEATRMERRWKREAEEAAAALARENAIHPPPPPPPAHSTRKSAAPSSKPGMETSKPRHSSRFRSNSPQKKSQPAGHRDFSYQSGPASEVLSTAYTGSTSQTAGTRTASYYDRYRPANTASEFSASERGGERRGSPRKGGAGGGRKTGGGRTRDGGCLGTGSGGWGRGMGMGGERGLGGAAGRGSGGEEGKEEREVRRWIEKETSGRLAKEVGI</sequence>
<organism evidence="3 4">
    <name type="scientific">Hortaea werneckii</name>
    <name type="common">Black yeast</name>
    <name type="synonym">Cladosporium werneckii</name>
    <dbReference type="NCBI Taxonomy" id="91943"/>
    <lineage>
        <taxon>Eukaryota</taxon>
        <taxon>Fungi</taxon>
        <taxon>Dikarya</taxon>
        <taxon>Ascomycota</taxon>
        <taxon>Pezizomycotina</taxon>
        <taxon>Dothideomycetes</taxon>
        <taxon>Dothideomycetidae</taxon>
        <taxon>Mycosphaerellales</taxon>
        <taxon>Teratosphaeriaceae</taxon>
        <taxon>Hortaea</taxon>
    </lineage>
</organism>
<feature type="transmembrane region" description="Helical" evidence="2">
    <location>
        <begin position="93"/>
        <end position="113"/>
    </location>
</feature>
<name>A0A3M7F9D6_HORWE</name>
<evidence type="ECO:0000256" key="1">
    <source>
        <dbReference type="SAM" id="MobiDB-lite"/>
    </source>
</evidence>
<feature type="compositionally biased region" description="Polar residues" evidence="1">
    <location>
        <begin position="382"/>
        <end position="409"/>
    </location>
</feature>
<feature type="compositionally biased region" description="Gly residues" evidence="1">
    <location>
        <begin position="438"/>
        <end position="486"/>
    </location>
</feature>
<feature type="compositionally biased region" description="Polar residues" evidence="1">
    <location>
        <begin position="263"/>
        <end position="289"/>
    </location>
</feature>
<feature type="region of interest" description="Disordered" evidence="1">
    <location>
        <begin position="40"/>
        <end position="83"/>
    </location>
</feature>
<dbReference type="AlphaFoldDB" id="A0A3M7F9D6"/>
<dbReference type="EMBL" id="QWIO01000786">
    <property type="protein sequence ID" value="RMY85227.1"/>
    <property type="molecule type" value="Genomic_DNA"/>
</dbReference>
<proteinExistence type="predicted"/>
<evidence type="ECO:0000313" key="4">
    <source>
        <dbReference type="Proteomes" id="UP000269539"/>
    </source>
</evidence>
<feature type="compositionally biased region" description="Basic and acidic residues" evidence="1">
    <location>
        <begin position="487"/>
        <end position="515"/>
    </location>
</feature>
<reference evidence="3 4" key="1">
    <citation type="journal article" date="2018" name="BMC Genomics">
        <title>Genomic evidence for intraspecific hybridization in a clonal and extremely halotolerant yeast.</title>
        <authorList>
            <person name="Gostincar C."/>
            <person name="Stajich J.E."/>
            <person name="Zupancic J."/>
            <person name="Zalar P."/>
            <person name="Gunde-Cimerman N."/>
        </authorList>
    </citation>
    <scope>NUCLEOTIDE SEQUENCE [LARGE SCALE GENOMIC DNA]</scope>
    <source>
        <strain evidence="3 4">EXF-10513</strain>
    </source>
</reference>
<feature type="region of interest" description="Disordered" evidence="1">
    <location>
        <begin position="252"/>
        <end position="515"/>
    </location>
</feature>
<feature type="compositionally biased region" description="Polar residues" evidence="1">
    <location>
        <begin position="364"/>
        <end position="373"/>
    </location>
</feature>
<keyword evidence="2" id="KW-1133">Transmembrane helix</keyword>
<keyword evidence="2" id="KW-0472">Membrane</keyword>
<keyword evidence="2" id="KW-0812">Transmembrane</keyword>